<keyword evidence="12" id="KW-1185">Reference proteome</keyword>
<name>A0A553I850_9PEZI</name>
<dbReference type="PANTHER" id="PTHR43397">
    <property type="entry name" value="ERGOTHIONEINE BIOSYNTHESIS PROTEIN 1"/>
    <property type="match status" value="1"/>
</dbReference>
<comment type="subunit">
    <text evidence="3">Homodimer.</text>
</comment>
<organism evidence="11 12">
    <name type="scientific">Xylaria flabelliformis</name>
    <dbReference type="NCBI Taxonomy" id="2512241"/>
    <lineage>
        <taxon>Eukaryota</taxon>
        <taxon>Fungi</taxon>
        <taxon>Dikarya</taxon>
        <taxon>Ascomycota</taxon>
        <taxon>Pezizomycotina</taxon>
        <taxon>Sordariomycetes</taxon>
        <taxon>Xylariomycetidae</taxon>
        <taxon>Xylariales</taxon>
        <taxon>Xylariaceae</taxon>
        <taxon>Xylaria</taxon>
    </lineage>
</organism>
<dbReference type="SUPFAM" id="SSF53335">
    <property type="entry name" value="S-adenosyl-L-methionine-dependent methyltransferases"/>
    <property type="match status" value="1"/>
</dbReference>
<keyword evidence="7" id="KW-0949">S-adenosyl-L-methionine</keyword>
<sequence length="351" mass="39333">MTSIASFSTLPAATVQQTVTPKNEIIDIRSTTHGINLKNDLLLKLTPGENEEKKIPTILLYDEAGLKLFEEITYLDEYYLTNAEIELLETWATEMVRKLTPGTMIVELGSGNLRKTGIFLAALDKLGVPFEYFALDLSFSELERTLDAVPAYNNVRTSGLHGTYDDGMAWLLRAENHAKPKCIMSLGSSLGNFTCPEATEFLKAVGGCLAPGRDCLLVGLDKCRDHDVVYSAYNDREGVTRKFILNGLSHANKVLGEELFKIDDWEYVGEFDEKSGRHRAFVSPTKDVTYRDIVIRAGERVLIEESYKYSADQTEEMWAVAGFREVAHWGPTRKGVPYSLSHSLNDHYIDV</sequence>
<dbReference type="PIRSF" id="PIRSF018005">
    <property type="entry name" value="UCP018005"/>
    <property type="match status" value="1"/>
</dbReference>
<evidence type="ECO:0000256" key="9">
    <source>
        <dbReference type="ARBA" id="ARBA00049425"/>
    </source>
</evidence>
<proteinExistence type="inferred from homology"/>
<dbReference type="PANTHER" id="PTHR43397:SF1">
    <property type="entry name" value="ERGOTHIONEINE BIOSYNTHESIS PROTEIN 1"/>
    <property type="match status" value="1"/>
</dbReference>
<dbReference type="GO" id="GO:0032259">
    <property type="term" value="P:methylation"/>
    <property type="evidence" value="ECO:0007669"/>
    <property type="project" value="UniProtKB-KW"/>
</dbReference>
<dbReference type="NCBIfam" id="TIGR03439">
    <property type="entry name" value="methyl_EasF"/>
    <property type="match status" value="1"/>
</dbReference>
<dbReference type="Pfam" id="PF10017">
    <property type="entry name" value="Methyltransf_33"/>
    <property type="match status" value="1"/>
</dbReference>
<accession>A0A553I850</accession>
<dbReference type="InterPro" id="IPR029063">
    <property type="entry name" value="SAM-dependent_MTases_sf"/>
</dbReference>
<evidence type="ECO:0000256" key="7">
    <source>
        <dbReference type="ARBA" id="ARBA00022691"/>
    </source>
</evidence>
<dbReference type="InterPro" id="IPR017805">
    <property type="entry name" value="SAM_MeTrfase_EasF-type_put"/>
</dbReference>
<dbReference type="AlphaFoldDB" id="A0A553I850"/>
<comment type="caution">
    <text evidence="11">The sequence shown here is derived from an EMBL/GenBank/DDBJ whole genome shotgun (WGS) entry which is preliminary data.</text>
</comment>
<evidence type="ECO:0000313" key="11">
    <source>
        <dbReference type="EMBL" id="TRX96381.1"/>
    </source>
</evidence>
<comment type="catalytic activity">
    <reaction evidence="9">
        <text>4-(3-methylbut-2-enyl)-L-tryptophan + S-adenosyl-L-methionine = 4-(3-methylbut-2-enyl)-L-abrine + S-adenosyl-L-homocysteine + H(+)</text>
        <dbReference type="Rhea" id="RHEA:34435"/>
        <dbReference type="ChEBI" id="CHEBI:15378"/>
        <dbReference type="ChEBI" id="CHEBI:57856"/>
        <dbReference type="ChEBI" id="CHEBI:58209"/>
        <dbReference type="ChEBI" id="CHEBI:59789"/>
        <dbReference type="ChEBI" id="CHEBI:67248"/>
        <dbReference type="EC" id="2.1.1.261"/>
    </reaction>
</comment>
<comment type="pathway">
    <text evidence="1">Alkaloid biosynthesis; ergot alkaloid biosynthesis.</text>
</comment>
<dbReference type="GO" id="GO:0008168">
    <property type="term" value="F:methyltransferase activity"/>
    <property type="evidence" value="ECO:0007669"/>
    <property type="project" value="UniProtKB-KW"/>
</dbReference>
<dbReference type="EMBL" id="VFLP01000011">
    <property type="protein sequence ID" value="TRX96381.1"/>
    <property type="molecule type" value="Genomic_DNA"/>
</dbReference>
<dbReference type="OrthoDB" id="659at2759"/>
<dbReference type="InterPro" id="IPR051128">
    <property type="entry name" value="EgtD_Methyltrsf_superfamily"/>
</dbReference>
<dbReference type="Gene3D" id="3.40.50.150">
    <property type="entry name" value="Vaccinia Virus protein VP39"/>
    <property type="match status" value="1"/>
</dbReference>
<evidence type="ECO:0000313" key="12">
    <source>
        <dbReference type="Proteomes" id="UP000319160"/>
    </source>
</evidence>
<evidence type="ECO:0000256" key="5">
    <source>
        <dbReference type="ARBA" id="ARBA00022603"/>
    </source>
</evidence>
<evidence type="ECO:0000256" key="1">
    <source>
        <dbReference type="ARBA" id="ARBA00005107"/>
    </source>
</evidence>
<protein>
    <recommendedName>
        <fullName evidence="8">4-dimethylallyltryptophan N-methyltransferase</fullName>
        <ecNumber evidence="8">2.1.1.261</ecNumber>
    </recommendedName>
</protein>
<dbReference type="STRING" id="2512241.A0A553I850"/>
<keyword evidence="4" id="KW-0017">Alkaloid metabolism</keyword>
<dbReference type="Proteomes" id="UP000319160">
    <property type="component" value="Unassembled WGS sequence"/>
</dbReference>
<dbReference type="GO" id="GO:0009820">
    <property type="term" value="P:alkaloid metabolic process"/>
    <property type="evidence" value="ECO:0007669"/>
    <property type="project" value="UniProtKB-KW"/>
</dbReference>
<evidence type="ECO:0000259" key="10">
    <source>
        <dbReference type="Pfam" id="PF10017"/>
    </source>
</evidence>
<dbReference type="EC" id="2.1.1.261" evidence="8"/>
<evidence type="ECO:0000256" key="3">
    <source>
        <dbReference type="ARBA" id="ARBA00011738"/>
    </source>
</evidence>
<comment type="similarity">
    <text evidence="2">Belongs to the methyltransferase superfamily.</text>
</comment>
<gene>
    <name evidence="11" type="ORF">FHL15_002653</name>
</gene>
<evidence type="ECO:0000256" key="2">
    <source>
        <dbReference type="ARBA" id="ARBA00008361"/>
    </source>
</evidence>
<evidence type="ECO:0000256" key="4">
    <source>
        <dbReference type="ARBA" id="ARBA00022589"/>
    </source>
</evidence>
<feature type="domain" description="Histidine-specific methyltransferase SAM-dependent" evidence="10">
    <location>
        <begin position="50"/>
        <end position="332"/>
    </location>
</feature>
<keyword evidence="5" id="KW-0489">Methyltransferase</keyword>
<evidence type="ECO:0000256" key="8">
    <source>
        <dbReference type="ARBA" id="ARBA00039094"/>
    </source>
</evidence>
<dbReference type="InterPro" id="IPR017804">
    <property type="entry name" value="MeTrfase_EgtD-like"/>
</dbReference>
<dbReference type="InterPro" id="IPR019257">
    <property type="entry name" value="MeTrfase_dom"/>
</dbReference>
<reference evidence="12" key="1">
    <citation type="submission" date="2019-06" db="EMBL/GenBank/DDBJ databases">
        <title>Draft genome sequence of the griseofulvin-producing fungus Xylaria cubensis strain G536.</title>
        <authorList>
            <person name="Mead M.E."/>
            <person name="Raja H.A."/>
            <person name="Steenwyk J.L."/>
            <person name="Knowles S.L."/>
            <person name="Oberlies N.H."/>
            <person name="Rokas A."/>
        </authorList>
    </citation>
    <scope>NUCLEOTIDE SEQUENCE [LARGE SCALE GENOMIC DNA]</scope>
    <source>
        <strain evidence="12">G536</strain>
    </source>
</reference>
<keyword evidence="6" id="KW-0808">Transferase</keyword>
<evidence type="ECO:0000256" key="6">
    <source>
        <dbReference type="ARBA" id="ARBA00022679"/>
    </source>
</evidence>